<dbReference type="VEuPathDB" id="MicrosporidiaDB:AEWD_080530"/>
<dbReference type="VEuPathDB" id="MicrosporidiaDB:AEWQ_080570"/>
<sequence>MKILKSERFGCNSLTPKLLVVIGVMVMVVMYIIVLPPSAEVVNEVETSESEFQTKTYLNASQEVREELTIKREDFEGFYFTLRLINPMRDRVVMIVNGTKLKTIVSSKYIIRFIDTIESDGKSPFYFIFFSYLTGSLYFPVGTVNFVSNSEGIWYNGVLYTGHPSIFRRICLLLSRDIK</sequence>
<organism evidence="2">
    <name type="scientific">Encephalitozoon cuniculi</name>
    <name type="common">Microsporidian parasite</name>
    <dbReference type="NCBI Taxonomy" id="6035"/>
    <lineage>
        <taxon>Eukaryota</taxon>
        <taxon>Fungi</taxon>
        <taxon>Fungi incertae sedis</taxon>
        <taxon>Microsporidia</taxon>
        <taxon>Unikaryonidae</taxon>
        <taxon>Encephalitozoon</taxon>
    </lineage>
</organism>
<name>M1JID6_ENCCN</name>
<keyword evidence="1" id="KW-0472">Membrane</keyword>
<evidence type="ECO:0000256" key="1">
    <source>
        <dbReference type="SAM" id="Phobius"/>
    </source>
</evidence>
<dbReference type="AlphaFoldDB" id="M1JID6"/>
<dbReference type="VEuPathDB" id="MicrosporidiaDB:ECU08_0580"/>
<feature type="transmembrane region" description="Helical" evidence="1">
    <location>
        <begin position="125"/>
        <end position="147"/>
    </location>
</feature>
<proteinExistence type="predicted"/>
<keyword evidence="1" id="KW-0812">Transmembrane</keyword>
<reference evidence="2" key="1">
    <citation type="journal article" date="2013" name="Eukaryot. Cell">
        <title>Extremely Reduced Levels of Heterozygosity in the Vertebrate Pathogen Encephalitozoon cuniculi.</title>
        <authorList>
            <person name="Selman M."/>
            <person name="Sak B."/>
            <person name="Kvac M."/>
            <person name="Farinelli L."/>
            <person name="Weiss L.M."/>
            <person name="Corradi N."/>
        </authorList>
    </citation>
    <scope>NUCLEOTIDE SEQUENCE</scope>
</reference>
<evidence type="ECO:0000313" key="2">
    <source>
        <dbReference type="EMBL" id="AGE95149.1"/>
    </source>
</evidence>
<feature type="transmembrane region" description="Helical" evidence="1">
    <location>
        <begin position="14"/>
        <end position="34"/>
    </location>
</feature>
<protein>
    <submittedName>
        <fullName evidence="2">Uncharacterized protein</fullName>
    </submittedName>
</protein>
<accession>M1JID6</accession>
<dbReference type="VEuPathDB" id="MicrosporidiaDB:AEWR_080580"/>
<keyword evidence="1" id="KW-1133">Transmembrane helix</keyword>
<dbReference type="EMBL" id="KC513605">
    <property type="protein sequence ID" value="AGE95149.1"/>
    <property type="molecule type" value="Genomic_DNA"/>
</dbReference>
<dbReference type="VEuPathDB" id="MicrosporidiaDB:M970_080580"/>
<gene>
    <name evidence="2" type="ORF">ECU08_0580</name>
</gene>